<dbReference type="InterPro" id="IPR036388">
    <property type="entry name" value="WH-like_DNA-bd_sf"/>
</dbReference>
<evidence type="ECO:0000313" key="10">
    <source>
        <dbReference type="Proteomes" id="UP001627154"/>
    </source>
</evidence>
<dbReference type="GO" id="GO:0005737">
    <property type="term" value="C:cytoplasm"/>
    <property type="evidence" value="ECO:0007669"/>
    <property type="project" value="UniProtKB-SubCell"/>
</dbReference>
<dbReference type="GO" id="GO:0008180">
    <property type="term" value="C:COP9 signalosome"/>
    <property type="evidence" value="ECO:0007669"/>
    <property type="project" value="UniProtKB-KW"/>
</dbReference>
<organism evidence="9 10">
    <name type="scientific">Trichogramma kaykai</name>
    <dbReference type="NCBI Taxonomy" id="54128"/>
    <lineage>
        <taxon>Eukaryota</taxon>
        <taxon>Metazoa</taxon>
        <taxon>Ecdysozoa</taxon>
        <taxon>Arthropoda</taxon>
        <taxon>Hexapoda</taxon>
        <taxon>Insecta</taxon>
        <taxon>Pterygota</taxon>
        <taxon>Neoptera</taxon>
        <taxon>Endopterygota</taxon>
        <taxon>Hymenoptera</taxon>
        <taxon>Apocrita</taxon>
        <taxon>Proctotrupomorpha</taxon>
        <taxon>Chalcidoidea</taxon>
        <taxon>Trichogrammatidae</taxon>
        <taxon>Trichogramma</taxon>
    </lineage>
</organism>
<dbReference type="EMBL" id="JBJJXI010000146">
    <property type="protein sequence ID" value="KAL3386583.1"/>
    <property type="molecule type" value="Genomic_DNA"/>
</dbReference>
<evidence type="ECO:0000256" key="7">
    <source>
        <dbReference type="ARBA" id="ARBA00023242"/>
    </source>
</evidence>
<dbReference type="InterPro" id="IPR000717">
    <property type="entry name" value="PCI_dom"/>
</dbReference>
<dbReference type="PANTHER" id="PTHR10855">
    <property type="entry name" value="26S PROTEASOME NON-ATPASE REGULATORY SUBUNIT 12/COP9 SIGNALOSOME COMPLEX SUBUNIT 4"/>
    <property type="match status" value="1"/>
</dbReference>
<evidence type="ECO:0000256" key="5">
    <source>
        <dbReference type="ARBA" id="ARBA00022490"/>
    </source>
</evidence>
<keyword evidence="10" id="KW-1185">Reference proteome</keyword>
<proteinExistence type="inferred from homology"/>
<accession>A0ABD2W1C2</accession>
<dbReference type="Pfam" id="PF22241">
    <property type="entry name" value="PSMD12-CSN4_N"/>
    <property type="match status" value="1"/>
</dbReference>
<evidence type="ECO:0000256" key="4">
    <source>
        <dbReference type="ARBA" id="ARBA00014881"/>
    </source>
</evidence>
<dbReference type="SMART" id="SM00088">
    <property type="entry name" value="PINT"/>
    <property type="match status" value="1"/>
</dbReference>
<dbReference type="AlphaFoldDB" id="A0ABD2W1C2"/>
<name>A0ABD2W1C2_9HYME</name>
<dbReference type="PROSITE" id="PS50250">
    <property type="entry name" value="PCI"/>
    <property type="match status" value="1"/>
</dbReference>
<keyword evidence="6" id="KW-0736">Signalosome</keyword>
<evidence type="ECO:0000256" key="6">
    <source>
        <dbReference type="ARBA" id="ARBA00022790"/>
    </source>
</evidence>
<protein>
    <recommendedName>
        <fullName evidence="4">COP9 signalosome complex subunit 4</fullName>
    </recommendedName>
</protein>
<keyword evidence="5" id="KW-0963">Cytoplasm</keyword>
<evidence type="ECO:0000313" key="9">
    <source>
        <dbReference type="EMBL" id="KAL3386583.1"/>
    </source>
</evidence>
<dbReference type="InterPro" id="IPR054559">
    <property type="entry name" value="PSMD12-CSN4-like_N"/>
</dbReference>
<dbReference type="Pfam" id="PF18420">
    <property type="entry name" value="CSN4_RPN5_eIF3a"/>
    <property type="match status" value="1"/>
</dbReference>
<comment type="similarity">
    <text evidence="3">Belongs to the CSN4 family.</text>
</comment>
<reference evidence="9 10" key="1">
    <citation type="journal article" date="2024" name="bioRxiv">
        <title>A reference genome for Trichogramma kaykai: A tiny desert-dwelling parasitoid wasp with competing sex-ratio distorters.</title>
        <authorList>
            <person name="Culotta J."/>
            <person name="Lindsey A.R."/>
        </authorList>
    </citation>
    <scope>NUCLEOTIDE SEQUENCE [LARGE SCALE GENOMIC DNA]</scope>
    <source>
        <strain evidence="9 10">KSX58</strain>
    </source>
</reference>
<evidence type="ECO:0000256" key="1">
    <source>
        <dbReference type="ARBA" id="ARBA00004123"/>
    </source>
</evidence>
<dbReference type="Gene3D" id="1.10.10.10">
    <property type="entry name" value="Winged helix-like DNA-binding domain superfamily/Winged helix DNA-binding domain"/>
    <property type="match status" value="1"/>
</dbReference>
<feature type="domain" description="PCI" evidence="8">
    <location>
        <begin position="201"/>
        <end position="372"/>
    </location>
</feature>
<evidence type="ECO:0000256" key="3">
    <source>
        <dbReference type="ARBA" id="ARBA00010417"/>
    </source>
</evidence>
<evidence type="ECO:0000256" key="2">
    <source>
        <dbReference type="ARBA" id="ARBA00004496"/>
    </source>
</evidence>
<comment type="caution">
    <text evidence="9">The sequence shown here is derived from an EMBL/GenBank/DDBJ whole genome shotgun (WGS) entry which is preliminary data.</text>
</comment>
<dbReference type="InterPro" id="IPR041406">
    <property type="entry name" value="CSN4_HTH"/>
</dbReference>
<evidence type="ECO:0000259" key="8">
    <source>
        <dbReference type="PROSITE" id="PS50250"/>
    </source>
</evidence>
<dbReference type="SUPFAM" id="SSF46785">
    <property type="entry name" value="Winged helix' DNA-binding domain"/>
    <property type="match status" value="1"/>
</dbReference>
<dbReference type="InterPro" id="IPR040134">
    <property type="entry name" value="PSMD12/CSN4"/>
</dbReference>
<keyword evidence="7" id="KW-0539">Nucleus</keyword>
<dbReference type="InterPro" id="IPR036390">
    <property type="entry name" value="WH_DNA-bd_sf"/>
</dbReference>
<dbReference type="Proteomes" id="UP001627154">
    <property type="component" value="Unassembled WGS sequence"/>
</dbReference>
<gene>
    <name evidence="9" type="ORF">TKK_018075</name>
</gene>
<dbReference type="FunFam" id="1.10.10.10:FF:000130">
    <property type="entry name" value="COP9 signalosome complex subunit 4"/>
    <property type="match status" value="1"/>
</dbReference>
<dbReference type="Pfam" id="PF01399">
    <property type="entry name" value="PCI"/>
    <property type="match status" value="1"/>
</dbReference>
<dbReference type="PANTHER" id="PTHR10855:SF2">
    <property type="entry name" value="COP9 SIGNALOSOME COMPLEX SUBUNIT 4"/>
    <property type="match status" value="1"/>
</dbReference>
<comment type="subcellular location">
    <subcellularLocation>
        <location evidence="2">Cytoplasm</location>
    </subcellularLocation>
    <subcellularLocation>
        <location evidence="1">Nucleus</location>
    </subcellularLocation>
</comment>
<sequence length="413" mass="47362">MVVTVAALMRQQLAALAHSGGSHKDQADKYRTYLDTILNATGEELTEALKVFVEAIVNENVSLVISRQILTDVSNRLQKLPDEISKAVSHYTLDKVQPRVISFEEQVASIRQHLADIYERNQNWHEAANVLVGIPLETGQKQYTVDYKLDTYLKIARLYLEDDDPVQAEAFINRASLLQAESKNEQLQIYYKVCYARVLDYRRKFIEAAQRYNELSYRSIIHEDERMTALRNALICTVLASAGQQRSRMLATLFKDERCQQLPAYSILEKMYLDRIIRRSELEEFEALLQPHQKACTSDGLGSTILDRAVIEHNLLSASKLYNNITFEELGSLLEIPPTKAEKIASQMITEGRMNGYIDQIDSIVHFETRESLPTWDKQIQSLCYQVNQIIEKIAQAEPDWIAAQTMDDQMVH</sequence>